<evidence type="ECO:0000313" key="1">
    <source>
        <dbReference type="EMBL" id="AAU83808.1"/>
    </source>
</evidence>
<protein>
    <submittedName>
        <fullName evidence="1">Uncharacterized protein</fullName>
    </submittedName>
</protein>
<name>Q649W9_UNCAG</name>
<dbReference type="AlphaFoldDB" id="Q649W9"/>
<proteinExistence type="predicted"/>
<organism evidence="1">
    <name type="scientific">Uncultured archaeon GZfos26G2</name>
    <dbReference type="NCBI Taxonomy" id="3386331"/>
    <lineage>
        <taxon>Archaea</taxon>
        <taxon>Methanobacteriati</taxon>
        <taxon>Methanobacteriota</taxon>
        <taxon>Stenosarchaea group</taxon>
        <taxon>Methanomicrobia</taxon>
        <taxon>Candidatus Methanophagales</taxon>
        <taxon>Candidatus Methanophagaceae</taxon>
        <taxon>Candidatus Methanophaga</taxon>
    </lineage>
</organism>
<dbReference type="EMBL" id="AY714859">
    <property type="protein sequence ID" value="AAU83808.1"/>
    <property type="molecule type" value="Genomic_DNA"/>
</dbReference>
<gene>
    <name evidence="1" type="ORF">GZ34A6_19</name>
</gene>
<sequence>MGYIYFSAKLGHDQISIKLKKNFSLSFTKILNQYYIFSSPMVLRVNFRMTLLNVLKAKLIVKMRDV</sequence>
<accession>Q649W9</accession>
<reference evidence="1" key="1">
    <citation type="journal article" date="2004" name="Science">
        <title>Reverse methanogenesis: testing the hypothesis with environmental genomics.</title>
        <authorList>
            <person name="Hallam S.J."/>
            <person name="Putnam N."/>
            <person name="Preston C.M."/>
            <person name="Detter J.C."/>
            <person name="Rokhsar D."/>
            <person name="Richardson P.M."/>
            <person name="DeLong E.F."/>
        </authorList>
    </citation>
    <scope>NUCLEOTIDE SEQUENCE</scope>
</reference>
<reference evidence="1" key="2">
    <citation type="submission" date="2004-08" db="EMBL/GenBank/DDBJ databases">
        <authorList>
            <person name="Putnam N."/>
            <person name="Detter J.C."/>
            <person name="Richardson P.M."/>
            <person name="Rokhsar D."/>
        </authorList>
    </citation>
    <scope>NUCLEOTIDE SEQUENCE</scope>
</reference>